<evidence type="ECO:0000259" key="3">
    <source>
        <dbReference type="PROSITE" id="PS50075"/>
    </source>
</evidence>
<sequence length="982" mass="110208">MLVSSTSDIEIPFTQRDSFEFLSLDQVYNWRKVHSPDLATFAFQDDENKKSLGIAVDRCVAFIRLHTPQLTIDGSKEPCVVGILSTAAAIAHLIRLKKVKHLWTTDGPMFNLAKEAVSLVEGGPTIIICPTYNQLYSPEIFECTSNDVDFTPFCLNLPAVILHSSENGGLDFSNDTFALHSIPLFHMMGITYIAGAAMLGGYVRAVPSPHKPILPWTPERYLEHIINSEATVAIAVPSFLEAWIKDTNAIEALKKLRLILWGGGPLHVSTGRYLIEKGVNIVNGYGTTEIGIVTTIVDKPYTEGHEWFTLSPHSLTLSESDSVFELVVMESETQHLAVHNTKVNSTPAYATNDLLERHPDNPSLLRIIGRKDDQIMLSTGEKTNAGPMEQIIMQHSLVKCAMMFGRGKVFNGVLIEPVSHAEFESHGEEIFRDMIWPAIQEANDYGPAHSRIPKNMIIFSSPSKPFELTAKNTPRRSLIMAMYEDEIDHHYDVLDYVTNGRSSIKDDDDFFSEIGCDSLQALHIRNAVVRLIAQTGRKVDLEELPQNFVYQYPTIKSLASFIWDICASGTSEKPRSLNVEDFEAAHATQLQNYVSKYTRNWKLQQPEGEVFLLTGSTGSLGSELLAQLIQLPSVSRIYVFNRPSKKTALERHILAFEDSGNNPWLLHSEKITYLHGDLTKEGFDVEPALFEEMLTKVTTIIHNAWQVDFNLALSSFEPMICGVRKLIDFALSSKMNKPPKFIFISSLRAWTASSTVPEAPLNDTKLVNIIGYGESKWVAEQILDRAAQETDLCPLIIRVGQLSGGKEGKWNPKEWLPTLVRTSKKINGLPDNNSMVSFLPTHVAASAIIELRKIPNRFVHLVHPRPIHWHEMINHISEYLNLPIIPYSEWFERVESLSTLNNKSTSAVENPAIHLLETFRYLEPIGDVAMDPPFEREILGLPFYDTTIAVANAASLQTENLKQLGKDDIKGWLIYWQKPGVL</sequence>
<evidence type="ECO:0000313" key="4">
    <source>
        <dbReference type="EMBL" id="GJJ07102.1"/>
    </source>
</evidence>
<dbReference type="PANTHER" id="PTHR43439:SF2">
    <property type="entry name" value="ENZYME, PUTATIVE (JCVI)-RELATED"/>
    <property type="match status" value="1"/>
</dbReference>
<dbReference type="InterPro" id="IPR013120">
    <property type="entry name" value="FAR_NAD-bd"/>
</dbReference>
<dbReference type="PROSITE" id="PS50075">
    <property type="entry name" value="CARRIER"/>
    <property type="match status" value="1"/>
</dbReference>
<proteinExistence type="predicted"/>
<dbReference type="SUPFAM" id="SSF56801">
    <property type="entry name" value="Acetyl-CoA synthetase-like"/>
    <property type="match status" value="1"/>
</dbReference>
<dbReference type="Pfam" id="PF23562">
    <property type="entry name" value="AMP-binding_C_3"/>
    <property type="match status" value="1"/>
</dbReference>
<dbReference type="InterPro" id="IPR009081">
    <property type="entry name" value="PP-bd_ACP"/>
</dbReference>
<dbReference type="PANTHER" id="PTHR43439">
    <property type="entry name" value="PHENYLACETATE-COENZYME A LIGASE"/>
    <property type="match status" value="1"/>
</dbReference>
<dbReference type="InterPro" id="IPR000873">
    <property type="entry name" value="AMP-dep_synth/lig_dom"/>
</dbReference>
<dbReference type="Proteomes" id="UP001050691">
    <property type="component" value="Unassembled WGS sequence"/>
</dbReference>
<evidence type="ECO:0000256" key="1">
    <source>
        <dbReference type="ARBA" id="ARBA00022450"/>
    </source>
</evidence>
<dbReference type="EMBL" id="BPWL01000002">
    <property type="protein sequence ID" value="GJJ07102.1"/>
    <property type="molecule type" value="Genomic_DNA"/>
</dbReference>
<dbReference type="SUPFAM" id="SSF51735">
    <property type="entry name" value="NAD(P)-binding Rossmann-fold domains"/>
    <property type="match status" value="1"/>
</dbReference>
<evidence type="ECO:0000256" key="2">
    <source>
        <dbReference type="ARBA" id="ARBA00022553"/>
    </source>
</evidence>
<reference evidence="4" key="1">
    <citation type="submission" date="2021-10" db="EMBL/GenBank/DDBJ databases">
        <title>De novo Genome Assembly of Clathrus columnatus (Basidiomycota, Fungi) Using Illumina and Nanopore Sequence Data.</title>
        <authorList>
            <person name="Ogiso-Tanaka E."/>
            <person name="Itagaki H."/>
            <person name="Hosoya T."/>
            <person name="Hosaka K."/>
        </authorList>
    </citation>
    <scope>NUCLEOTIDE SEQUENCE</scope>
    <source>
        <strain evidence="4">MO-923</strain>
    </source>
</reference>
<gene>
    <name evidence="4" type="ORF">Clacol_001302</name>
</gene>
<dbReference type="InterPro" id="IPR051414">
    <property type="entry name" value="Adenylate-forming_Reductase"/>
</dbReference>
<keyword evidence="1" id="KW-0596">Phosphopantetheine</keyword>
<dbReference type="Gene3D" id="3.40.50.720">
    <property type="entry name" value="NAD(P)-binding Rossmann-like Domain"/>
    <property type="match status" value="1"/>
</dbReference>
<dbReference type="Gene3D" id="3.40.50.12780">
    <property type="entry name" value="N-terminal domain of ligase-like"/>
    <property type="match status" value="1"/>
</dbReference>
<dbReference type="Gene3D" id="1.10.1200.10">
    <property type="entry name" value="ACP-like"/>
    <property type="match status" value="1"/>
</dbReference>
<dbReference type="InterPro" id="IPR036291">
    <property type="entry name" value="NAD(P)-bd_dom_sf"/>
</dbReference>
<name>A0AAV5A0K3_9AGAM</name>
<dbReference type="InterPro" id="IPR042099">
    <property type="entry name" value="ANL_N_sf"/>
</dbReference>
<dbReference type="AlphaFoldDB" id="A0AAV5A0K3"/>
<evidence type="ECO:0000313" key="5">
    <source>
        <dbReference type="Proteomes" id="UP001050691"/>
    </source>
</evidence>
<dbReference type="SUPFAM" id="SSF47336">
    <property type="entry name" value="ACP-like"/>
    <property type="match status" value="1"/>
</dbReference>
<keyword evidence="5" id="KW-1185">Reference proteome</keyword>
<organism evidence="4 5">
    <name type="scientific">Clathrus columnatus</name>
    <dbReference type="NCBI Taxonomy" id="1419009"/>
    <lineage>
        <taxon>Eukaryota</taxon>
        <taxon>Fungi</taxon>
        <taxon>Dikarya</taxon>
        <taxon>Basidiomycota</taxon>
        <taxon>Agaricomycotina</taxon>
        <taxon>Agaricomycetes</taxon>
        <taxon>Phallomycetidae</taxon>
        <taxon>Phallales</taxon>
        <taxon>Clathraceae</taxon>
        <taxon>Clathrus</taxon>
    </lineage>
</organism>
<dbReference type="Pfam" id="PF07993">
    <property type="entry name" value="NAD_binding_4"/>
    <property type="match status" value="1"/>
</dbReference>
<keyword evidence="2" id="KW-0597">Phosphoprotein</keyword>
<accession>A0AAV5A0K3</accession>
<dbReference type="Pfam" id="PF00501">
    <property type="entry name" value="AMP-binding"/>
    <property type="match status" value="1"/>
</dbReference>
<comment type="caution">
    <text evidence="4">The sequence shown here is derived from an EMBL/GenBank/DDBJ whole genome shotgun (WGS) entry which is preliminary data.</text>
</comment>
<dbReference type="InterPro" id="IPR036736">
    <property type="entry name" value="ACP-like_sf"/>
</dbReference>
<protein>
    <submittedName>
        <fullName evidence="4">Secondary metabolism biosyntheticenzyme</fullName>
    </submittedName>
</protein>
<feature type="domain" description="Carrier" evidence="3">
    <location>
        <begin position="477"/>
        <end position="566"/>
    </location>
</feature>